<feature type="binding site" evidence="2">
    <location>
        <position position="200"/>
    </location>
    <ligand>
        <name>FAD</name>
        <dbReference type="ChEBI" id="CHEBI:57692"/>
    </ligand>
</feature>
<dbReference type="GO" id="GO:0004497">
    <property type="term" value="F:monooxygenase activity"/>
    <property type="evidence" value="ECO:0007669"/>
    <property type="project" value="InterPro"/>
</dbReference>
<dbReference type="GO" id="GO:0000166">
    <property type="term" value="F:nucleotide binding"/>
    <property type="evidence" value="ECO:0007669"/>
    <property type="project" value="UniProtKB-KW"/>
</dbReference>
<organism evidence="3 4">
    <name type="scientific">Sphingomonas sanguinis</name>
    <dbReference type="NCBI Taxonomy" id="33051"/>
    <lineage>
        <taxon>Bacteria</taxon>
        <taxon>Pseudomonadati</taxon>
        <taxon>Pseudomonadota</taxon>
        <taxon>Alphaproteobacteria</taxon>
        <taxon>Sphingomonadales</taxon>
        <taxon>Sphingomonadaceae</taxon>
        <taxon>Sphingomonas</taxon>
    </lineage>
</organism>
<feature type="binding site" evidence="2">
    <location>
        <begin position="28"/>
        <end position="31"/>
    </location>
    <ligand>
        <name>FAD</name>
        <dbReference type="ChEBI" id="CHEBI:57692"/>
    </ligand>
</feature>
<dbReference type="EMBL" id="LDTD01000038">
    <property type="protein sequence ID" value="KTT71512.1"/>
    <property type="molecule type" value="Genomic_DNA"/>
</dbReference>
<evidence type="ECO:0000256" key="1">
    <source>
        <dbReference type="PIRSR" id="PIRSR011396-1"/>
    </source>
</evidence>
<dbReference type="InterPro" id="IPR033856">
    <property type="entry name" value="Trp_halogen"/>
</dbReference>
<gene>
    <name evidence="3" type="ORF">NS319_05860</name>
</gene>
<dbReference type="SUPFAM" id="SSF51905">
    <property type="entry name" value="FAD/NAD(P)-binding domain"/>
    <property type="match status" value="1"/>
</dbReference>
<sequence length="518" mass="56982">MERPATAPQPRGPAGDPAAIGRIVILGGGTAGWMAAAALSRVLGRDGPSITLIESEEIGTVGVGEATIPPIQAFNALLGIDERAFVAATNGTFKLGIEFVDWRQTGHRYFHPFGTYGHDFGAIPFEAIWQRMKQQGRAEPLDAYALATLAARANRFTTPRPGNTPLGHIGYAYHFDAGLYARFLRGRAEAQGVVRHEGRVAQVERSAEPGQIEAIVMEDGTRIAGDLFLDCSGFRALLLGETLGVGFEDWGHWLPNDRAIAVPSQRTGPLTPYTRSTAHGAGWQWRIPLQHRTGNGIVYASTHLSDDEATARLLSGLDGAAPAEPRLLRFRTGRRTRLWEGNCVALGLAGGFLEPLESTSIHLIQVGIARLLEMLPTRAFEAADRRRYNRLMAEEYEDIRDFIILHFHATERDDTPYWRGLRDMELPETLQDRLAIYRATGRIYREGEALFTKTSWLAVMDGQGLSPRGFDPVALGMPVDEAAARLAHIALVTRKSLELMPDHDAFLRQHGYSMTDSA</sequence>
<dbReference type="Gene3D" id="3.50.50.60">
    <property type="entry name" value="FAD/NAD(P)-binding domain"/>
    <property type="match status" value="1"/>
</dbReference>
<evidence type="ECO:0000313" key="4">
    <source>
        <dbReference type="Proteomes" id="UP000072867"/>
    </source>
</evidence>
<keyword evidence="2" id="KW-0274">FAD</keyword>
<comment type="caution">
    <text evidence="3">The sequence shown here is derived from an EMBL/GenBank/DDBJ whole genome shotgun (WGS) entry which is preliminary data.</text>
</comment>
<dbReference type="PIRSF" id="PIRSF011396">
    <property type="entry name" value="Trp_halogenase"/>
    <property type="match status" value="1"/>
</dbReference>
<keyword evidence="2" id="KW-0547">Nucleotide-binding</keyword>
<dbReference type="STRING" id="33051.SB4_09390"/>
<dbReference type="PANTHER" id="PTHR43747:SF4">
    <property type="entry name" value="FLAVIN-DEPENDENT TRYPTOPHAN HALOGENASE"/>
    <property type="match status" value="1"/>
</dbReference>
<evidence type="ECO:0000313" key="3">
    <source>
        <dbReference type="EMBL" id="KTT71512.1"/>
    </source>
</evidence>
<dbReference type="PANTHER" id="PTHR43747">
    <property type="entry name" value="FAD-BINDING PROTEIN"/>
    <property type="match status" value="1"/>
</dbReference>
<feature type="binding site" evidence="2">
    <location>
        <position position="94"/>
    </location>
    <ligand>
        <name>7-chloro-L-tryptophan</name>
        <dbReference type="ChEBI" id="CHEBI:58713"/>
    </ligand>
</feature>
<dbReference type="RefSeq" id="WP_058732818.1">
    <property type="nucleotide sequence ID" value="NZ_LDTD01000038.1"/>
</dbReference>
<dbReference type="InterPro" id="IPR050816">
    <property type="entry name" value="Flavin-dep_Halogenase_NPB"/>
</dbReference>
<feature type="binding site" evidence="2">
    <location>
        <position position="348"/>
    </location>
    <ligand>
        <name>FAD</name>
        <dbReference type="ChEBI" id="CHEBI:57692"/>
    </ligand>
</feature>
<dbReference type="Pfam" id="PF04820">
    <property type="entry name" value="Trp_halogenase"/>
    <property type="match status" value="1"/>
</dbReference>
<feature type="active site" evidence="1">
    <location>
        <position position="94"/>
    </location>
</feature>
<reference evidence="3 4" key="1">
    <citation type="journal article" date="2016" name="Front. Microbiol.">
        <title>Genomic Resource of Rice Seed Associated Bacteria.</title>
        <authorList>
            <person name="Midha S."/>
            <person name="Bansal K."/>
            <person name="Sharma S."/>
            <person name="Kumar N."/>
            <person name="Patil P.P."/>
            <person name="Chaudhry V."/>
            <person name="Patil P.B."/>
        </authorList>
    </citation>
    <scope>NUCLEOTIDE SEQUENCE [LARGE SCALE GENOMIC DNA]</scope>
    <source>
        <strain evidence="3 4">NS319</strain>
    </source>
</reference>
<dbReference type="Proteomes" id="UP000072867">
    <property type="component" value="Unassembled WGS sequence"/>
</dbReference>
<dbReference type="AlphaFoldDB" id="A0A147I1N8"/>
<feature type="binding site" evidence="2">
    <location>
        <position position="357"/>
    </location>
    <ligand>
        <name>L-tryptophan</name>
        <dbReference type="ChEBI" id="CHEBI:57912"/>
    </ligand>
</feature>
<protein>
    <submittedName>
        <fullName evidence="3">Tryptophan halogenase</fullName>
    </submittedName>
</protein>
<evidence type="ECO:0000256" key="2">
    <source>
        <dbReference type="PIRSR" id="PIRSR011396-2"/>
    </source>
</evidence>
<dbReference type="InterPro" id="IPR036188">
    <property type="entry name" value="FAD/NAD-bd_sf"/>
</dbReference>
<dbReference type="InterPro" id="IPR006905">
    <property type="entry name" value="Flavin_halogenase"/>
</dbReference>
<accession>A0A147I1N8</accession>
<name>A0A147I1N8_9SPHN</name>
<feature type="binding site" evidence="2">
    <location>
        <position position="361"/>
    </location>
    <ligand>
        <name>FAD</name>
        <dbReference type="ChEBI" id="CHEBI:57692"/>
    </ligand>
</feature>
<dbReference type="PATRIC" id="fig|33051.3.peg.2166"/>
<keyword evidence="2" id="KW-0285">Flavoprotein</keyword>
<proteinExistence type="predicted"/>